<dbReference type="InterPro" id="IPR045079">
    <property type="entry name" value="Oxoprolinase-like"/>
</dbReference>
<dbReference type="GO" id="GO:0005829">
    <property type="term" value="C:cytosol"/>
    <property type="evidence" value="ECO:0007669"/>
    <property type="project" value="TreeGrafter"/>
</dbReference>
<dbReference type="Proteomes" id="UP001317532">
    <property type="component" value="Chromosome"/>
</dbReference>
<name>A0AAN2C8M2_UNVUL</name>
<evidence type="ECO:0000259" key="2">
    <source>
        <dbReference type="Pfam" id="PF05378"/>
    </source>
</evidence>
<dbReference type="EMBL" id="AP025523">
    <property type="protein sequence ID" value="BDE05098.1"/>
    <property type="molecule type" value="Genomic_DNA"/>
</dbReference>
<sequence length="653" mass="66864">MKVPTTHDHPDGVAAGIVAGLERILAEPQVDAHAIAFIAHSTTQATNALLEGDIATVGVLLLGGPVVRAFARFAPFALAEGVQFAPRWYDGRDPAALDAAAAGGVDAIAVSDAFGVDRPQREAALVGAARARGIAATSGAEVSTQYGLRARTRTAALNAAILPRMLRTSRVTARAVADARIPAPLMIMRSDGGVMDVGEVERRPILTMLSGPAAGIAGALFHENVTDGIFIEVGGTSADCSVIRRGQPQMRPAQIGGHRTLLRTLDVRTIAVAGGSLARLQHGRVVEVGPRSAHIAGYHYAAFTARETIASARADLSAGVGALVAADGTRIAVTPTCAANALGAVPQGAFAAGDREAARAACALVAAELGTDADALARAILDRASDRLRATIEELIADYGLDPATVVLVGGGGGAAALVPYAAQRLGFAHRIARDAAVISPVGVALALVRDVVERTIVDPQPADLARIRREAIDAAVASGANRDFVEVAVEIDTARNRVRATASGATAMAQDAGGSATAGETERIAAAAEHLRERAADVRIVARTPGLLVAAGARELAVVDARAVVRLVLPSARARTLAAGTVADALPREIDDATTFGDVGRSLPDVFLLRGARIAEFSGMAEAAQIAGLVRDELDGVDAAEPVVVVTVTKRA</sequence>
<gene>
    <name evidence="3" type="ORF">WPS_03740</name>
</gene>
<dbReference type="InterPro" id="IPR002821">
    <property type="entry name" value="Hydantoinase_A"/>
</dbReference>
<dbReference type="GO" id="GO:0017168">
    <property type="term" value="F:5-oxoprolinase (ATP-hydrolyzing) activity"/>
    <property type="evidence" value="ECO:0007669"/>
    <property type="project" value="TreeGrafter"/>
</dbReference>
<keyword evidence="4" id="KW-1185">Reference proteome</keyword>
<dbReference type="Pfam" id="PF01968">
    <property type="entry name" value="Hydantoinase_A"/>
    <property type="match status" value="1"/>
</dbReference>
<dbReference type="InterPro" id="IPR043129">
    <property type="entry name" value="ATPase_NBD"/>
</dbReference>
<dbReference type="GO" id="GO:0006749">
    <property type="term" value="P:glutathione metabolic process"/>
    <property type="evidence" value="ECO:0007669"/>
    <property type="project" value="TreeGrafter"/>
</dbReference>
<evidence type="ECO:0000313" key="4">
    <source>
        <dbReference type="Proteomes" id="UP001317532"/>
    </source>
</evidence>
<evidence type="ECO:0000313" key="3">
    <source>
        <dbReference type="EMBL" id="BDE05098.1"/>
    </source>
</evidence>
<reference evidence="3 4" key="1">
    <citation type="journal article" date="2022" name="ISME Commun">
        <title>Vulcanimicrobium alpinus gen. nov. sp. nov., the first cultivated representative of the candidate phylum 'Eremiobacterota', is a metabolically versatile aerobic anoxygenic phototroph.</title>
        <authorList>
            <person name="Yabe S."/>
            <person name="Muto K."/>
            <person name="Abe K."/>
            <person name="Yokota A."/>
            <person name="Staudigel H."/>
            <person name="Tebo B.M."/>
        </authorList>
    </citation>
    <scope>NUCLEOTIDE SEQUENCE [LARGE SCALE GENOMIC DNA]</scope>
    <source>
        <strain evidence="3 4">WC8-2</strain>
    </source>
</reference>
<feature type="domain" description="Hydantoinase A/oxoprolinase" evidence="1">
    <location>
        <begin position="151"/>
        <end position="450"/>
    </location>
</feature>
<dbReference type="PANTHER" id="PTHR11365:SF23">
    <property type="entry name" value="HYPOTHETICAL 5-OXOPROLINASE (EUROFUNG)-RELATED"/>
    <property type="match status" value="1"/>
</dbReference>
<dbReference type="AlphaFoldDB" id="A0AAN2C8M2"/>
<feature type="domain" description="Hydantoinase/oxoprolinase N-terminal" evidence="2">
    <location>
        <begin position="1"/>
        <end position="63"/>
    </location>
</feature>
<dbReference type="PANTHER" id="PTHR11365">
    <property type="entry name" value="5-OXOPROLINASE RELATED"/>
    <property type="match status" value="1"/>
</dbReference>
<accession>A0AAN2C8M2</accession>
<proteinExistence type="predicted"/>
<dbReference type="Pfam" id="PF05378">
    <property type="entry name" value="Hydant_A_N"/>
    <property type="match status" value="1"/>
</dbReference>
<dbReference type="SUPFAM" id="SSF53067">
    <property type="entry name" value="Actin-like ATPase domain"/>
    <property type="match status" value="1"/>
</dbReference>
<organism evidence="3 4">
    <name type="scientific">Vulcanimicrobium alpinum</name>
    <dbReference type="NCBI Taxonomy" id="3016050"/>
    <lineage>
        <taxon>Bacteria</taxon>
        <taxon>Bacillati</taxon>
        <taxon>Vulcanimicrobiota</taxon>
        <taxon>Vulcanimicrobiia</taxon>
        <taxon>Vulcanimicrobiales</taxon>
        <taxon>Vulcanimicrobiaceae</taxon>
        <taxon>Vulcanimicrobium</taxon>
    </lineage>
</organism>
<protein>
    <submittedName>
        <fullName evidence="3">ATP-utilizing protein</fullName>
    </submittedName>
</protein>
<dbReference type="KEGG" id="vab:WPS_03740"/>
<evidence type="ECO:0000259" key="1">
    <source>
        <dbReference type="Pfam" id="PF01968"/>
    </source>
</evidence>
<dbReference type="InterPro" id="IPR008040">
    <property type="entry name" value="Hydant_A_N"/>
</dbReference>